<dbReference type="Proteomes" id="UP000246351">
    <property type="component" value="Unassembled WGS sequence"/>
</dbReference>
<reference evidence="2 3" key="1">
    <citation type="journal article" date="2018" name="Vet. Microbiol.">
        <title>Clonal diversity and geographic distribution of methicillin-resistant Staphylococcus pseudintermedius from Australian animals: Discovery of novel sequence types.</title>
        <authorList>
            <person name="Worthing K.A."/>
            <person name="Abraham S."/>
            <person name="Coombs G.W."/>
            <person name="Pang S."/>
            <person name="Saputra S."/>
            <person name="Jordan D."/>
            <person name="Trott D.J."/>
            <person name="Norris J.M."/>
        </authorList>
    </citation>
    <scope>NUCLEOTIDE SEQUENCE [LARGE SCALE GENOMIC DNA]</scope>
    <source>
        <strain evidence="2 3">ST71 3</strain>
    </source>
</reference>
<dbReference type="EMBL" id="QEIV01000379">
    <property type="protein sequence ID" value="PWZ99064.1"/>
    <property type="molecule type" value="Genomic_DNA"/>
</dbReference>
<feature type="region of interest" description="Disordered" evidence="1">
    <location>
        <begin position="1"/>
        <end position="25"/>
    </location>
</feature>
<feature type="non-terminal residue" evidence="2">
    <location>
        <position position="1"/>
    </location>
</feature>
<evidence type="ECO:0000256" key="1">
    <source>
        <dbReference type="SAM" id="MobiDB-lite"/>
    </source>
</evidence>
<protein>
    <submittedName>
        <fullName evidence="2">Holin</fullName>
    </submittedName>
</protein>
<evidence type="ECO:0000313" key="3">
    <source>
        <dbReference type="Proteomes" id="UP000246351"/>
    </source>
</evidence>
<sequence length="25" mass="2938">VIGNDEHKSIIHELKEEMSDTTKKR</sequence>
<name>A0A317ZCK6_STAPS</name>
<dbReference type="AlphaFoldDB" id="A0A317ZCK6"/>
<comment type="caution">
    <text evidence="2">The sequence shown here is derived from an EMBL/GenBank/DDBJ whole genome shotgun (WGS) entry which is preliminary data.</text>
</comment>
<accession>A0A317ZCK6</accession>
<gene>
    <name evidence="2" type="ORF">DD924_04695</name>
</gene>
<proteinExistence type="predicted"/>
<evidence type="ECO:0000313" key="2">
    <source>
        <dbReference type="EMBL" id="PWZ99064.1"/>
    </source>
</evidence>
<organism evidence="2 3">
    <name type="scientific">Staphylococcus pseudintermedius</name>
    <dbReference type="NCBI Taxonomy" id="283734"/>
    <lineage>
        <taxon>Bacteria</taxon>
        <taxon>Bacillati</taxon>
        <taxon>Bacillota</taxon>
        <taxon>Bacilli</taxon>
        <taxon>Bacillales</taxon>
        <taxon>Staphylococcaceae</taxon>
        <taxon>Staphylococcus</taxon>
        <taxon>Staphylococcus intermedius group</taxon>
    </lineage>
</organism>